<keyword evidence="1" id="KW-0812">Transmembrane</keyword>
<feature type="transmembrane region" description="Helical" evidence="1">
    <location>
        <begin position="65"/>
        <end position="84"/>
    </location>
</feature>
<evidence type="ECO:0000256" key="1">
    <source>
        <dbReference type="SAM" id="Phobius"/>
    </source>
</evidence>
<dbReference type="EMBL" id="NBYO01000003">
    <property type="protein sequence ID" value="OXS99277.1"/>
    <property type="molecule type" value="Genomic_DNA"/>
</dbReference>
<reference evidence="3" key="1">
    <citation type="journal article" date="2017" name="Int. J. Syst. Evol. Microbiol.">
        <title>Notoacmeibacter marinus gen. nov., sp. nov., isolated from the gut of a limpet and proposal of Notoacmeibacteraceae fam. nov. in the order Rhizobiales of the class Alphaproteobacteria.</title>
        <authorList>
            <person name="Huang Z."/>
            <person name="Guo F."/>
            <person name="Lai Q."/>
        </authorList>
    </citation>
    <scope>NUCLEOTIDE SEQUENCE [LARGE SCALE GENOMIC DNA]</scope>
    <source>
        <strain evidence="3">XMTR2A4</strain>
    </source>
</reference>
<gene>
    <name evidence="2" type="ORF">B7H23_13940</name>
</gene>
<evidence type="ECO:0000313" key="2">
    <source>
        <dbReference type="EMBL" id="OXS99277.1"/>
    </source>
</evidence>
<keyword evidence="1" id="KW-0472">Membrane</keyword>
<dbReference type="Proteomes" id="UP000215405">
    <property type="component" value="Unassembled WGS sequence"/>
</dbReference>
<organism evidence="2 3">
    <name type="scientific">Notoacmeibacter marinus</name>
    <dbReference type="NCBI Taxonomy" id="1876515"/>
    <lineage>
        <taxon>Bacteria</taxon>
        <taxon>Pseudomonadati</taxon>
        <taxon>Pseudomonadota</taxon>
        <taxon>Alphaproteobacteria</taxon>
        <taxon>Hyphomicrobiales</taxon>
        <taxon>Notoacmeibacteraceae</taxon>
        <taxon>Notoacmeibacter</taxon>
    </lineage>
</organism>
<protein>
    <submittedName>
        <fullName evidence="2">Uncharacterized protein</fullName>
    </submittedName>
</protein>
<comment type="caution">
    <text evidence="2">The sequence shown here is derived from an EMBL/GenBank/DDBJ whole genome shotgun (WGS) entry which is preliminary data.</text>
</comment>
<dbReference type="AlphaFoldDB" id="A0A231UTL8"/>
<keyword evidence="1" id="KW-1133">Transmembrane helix</keyword>
<name>A0A231UTL8_9HYPH</name>
<proteinExistence type="predicted"/>
<feature type="transmembrane region" description="Helical" evidence="1">
    <location>
        <begin position="12"/>
        <end position="36"/>
    </location>
</feature>
<sequence length="90" mass="9871">MSVVADIPLFRIALGAGLGLLVALAANVLVLPRVLAYQRSHQDRFKSRVTGRPGDMDRVRRSTILVYRFVMPLVFAFVFGYAAYSLGANG</sequence>
<keyword evidence="3" id="KW-1185">Reference proteome</keyword>
<accession>A0A231UTL8</accession>
<evidence type="ECO:0000313" key="3">
    <source>
        <dbReference type="Proteomes" id="UP000215405"/>
    </source>
</evidence>